<dbReference type="GO" id="GO:0015888">
    <property type="term" value="P:thiamine transport"/>
    <property type="evidence" value="ECO:0007669"/>
    <property type="project" value="TreeGrafter"/>
</dbReference>
<comment type="subcellular location">
    <subcellularLocation>
        <location evidence="1">Periplasm</location>
    </subcellularLocation>
</comment>
<name>A0A2Z5Y4I7_9ENTE</name>
<keyword evidence="4" id="KW-0574">Periplasm</keyword>
<dbReference type="GeneID" id="57044135"/>
<dbReference type="PANTHER" id="PTHR30006">
    <property type="entry name" value="THIAMINE-BINDING PERIPLASMIC PROTEIN-RELATED"/>
    <property type="match status" value="1"/>
</dbReference>
<dbReference type="RefSeq" id="WP_015695480.1">
    <property type="nucleotide sequence ID" value="NZ_AP018492.1"/>
</dbReference>
<protein>
    <submittedName>
        <fullName evidence="5">ABC-type Fe3+ transport system, periplasmic component</fullName>
    </submittedName>
</protein>
<evidence type="ECO:0000313" key="5">
    <source>
        <dbReference type="EMBL" id="BBC61688.1"/>
    </source>
</evidence>
<gene>
    <name evidence="5" type="ORF">DAT561_1606</name>
</gene>
<evidence type="ECO:0000313" key="6">
    <source>
        <dbReference type="Proteomes" id="UP000269226"/>
    </source>
</evidence>
<dbReference type="Proteomes" id="UP000269226">
    <property type="component" value="Chromosome"/>
</dbReference>
<dbReference type="GO" id="GO:0030976">
    <property type="term" value="F:thiamine pyrophosphate binding"/>
    <property type="evidence" value="ECO:0007669"/>
    <property type="project" value="TreeGrafter"/>
</dbReference>
<organism evidence="5 6">
    <name type="scientific">Melissococcus plutonius</name>
    <dbReference type="NCBI Taxonomy" id="33970"/>
    <lineage>
        <taxon>Bacteria</taxon>
        <taxon>Bacillati</taxon>
        <taxon>Bacillota</taxon>
        <taxon>Bacilli</taxon>
        <taxon>Lactobacillales</taxon>
        <taxon>Enterococcaceae</taxon>
        <taxon>Melissococcus</taxon>
    </lineage>
</organism>
<dbReference type="Pfam" id="PF13343">
    <property type="entry name" value="SBP_bac_6"/>
    <property type="match status" value="1"/>
</dbReference>
<dbReference type="GO" id="GO:0030288">
    <property type="term" value="C:outer membrane-bounded periplasmic space"/>
    <property type="evidence" value="ECO:0007669"/>
    <property type="project" value="TreeGrafter"/>
</dbReference>
<dbReference type="SUPFAM" id="SSF53850">
    <property type="entry name" value="Periplasmic binding protein-like II"/>
    <property type="match status" value="1"/>
</dbReference>
<evidence type="ECO:0000256" key="2">
    <source>
        <dbReference type="ARBA" id="ARBA00022448"/>
    </source>
</evidence>
<evidence type="ECO:0000256" key="1">
    <source>
        <dbReference type="ARBA" id="ARBA00004418"/>
    </source>
</evidence>
<dbReference type="Gene3D" id="3.40.190.10">
    <property type="entry name" value="Periplasmic binding protein-like II"/>
    <property type="match status" value="2"/>
</dbReference>
<dbReference type="PANTHER" id="PTHR30006:SF3">
    <property type="entry name" value="THIAMINE-BINDING PERIPLASMIC PROTEIN"/>
    <property type="match status" value="1"/>
</dbReference>
<accession>A0A2Z5Y4I7</accession>
<sequence length="345" mass="39926">MAVEMENKELEELYQLAIDELEGSGESLIIWAGGDAVNQQDALAKAFLKKFPRIRLDIYVELSKIHDVRIYKELLNGDLTPDITMLQTSNDFEDWKKMEVLEPFRPVGFSQVRNEFKDDEGYFSAFKMFAFLPQYAKLGIDQPPKNLEDLLTEQYQGKLISTYPHDDDAVLYVYDQMIKQRGERFISDLARLKPYLLRGTAVPPLLVGRNGFLGCLTGYETLPEQPSISYIPEEDFFISWAQRMAMFKQTKHKAAAKLFLAFIQSKEFQQSLGKYTVRKDIDLGGETWIGNHPNTNPVGFYAFMRDRKHINDLRKLMESHFGPVKGISPVKNHKMIKMTYGWPYF</sequence>
<keyword evidence="2" id="KW-0813">Transport</keyword>
<reference evidence="5 6" key="1">
    <citation type="submission" date="2018-01" db="EMBL/GenBank/DDBJ databases">
        <title>Whole genome sequence of Melissococcus plutonius DAT561.</title>
        <authorList>
            <person name="Okumura K."/>
            <person name="Takamatsu D."/>
            <person name="Okura M."/>
        </authorList>
    </citation>
    <scope>NUCLEOTIDE SEQUENCE [LARGE SCALE GENOMIC DNA]</scope>
    <source>
        <strain evidence="5 6">DAT561</strain>
    </source>
</reference>
<dbReference type="GO" id="GO:0030975">
    <property type="term" value="F:thiamine binding"/>
    <property type="evidence" value="ECO:0007669"/>
    <property type="project" value="TreeGrafter"/>
</dbReference>
<keyword evidence="3" id="KW-0732">Signal</keyword>
<evidence type="ECO:0000256" key="3">
    <source>
        <dbReference type="ARBA" id="ARBA00022729"/>
    </source>
</evidence>
<dbReference type="EMBL" id="AP018492">
    <property type="protein sequence ID" value="BBC61688.1"/>
    <property type="molecule type" value="Genomic_DNA"/>
</dbReference>
<evidence type="ECO:0000256" key="4">
    <source>
        <dbReference type="ARBA" id="ARBA00022764"/>
    </source>
</evidence>
<proteinExistence type="predicted"/>
<dbReference type="AlphaFoldDB" id="A0A2Z5Y4I7"/>